<evidence type="ECO:0000313" key="4">
    <source>
        <dbReference type="Proteomes" id="UP001267290"/>
    </source>
</evidence>
<protein>
    <submittedName>
        <fullName evidence="3">Two-component system sensor histidine kinase YesM</fullName>
        <ecNumber evidence="3">2.7.13.3</ecNumber>
    </submittedName>
</protein>
<reference evidence="3 4" key="1">
    <citation type="submission" date="2023-07" db="EMBL/GenBank/DDBJ databases">
        <title>Sorghum-associated microbial communities from plants grown in Nebraska, USA.</title>
        <authorList>
            <person name="Schachtman D."/>
        </authorList>
    </citation>
    <scope>NUCLEOTIDE SEQUENCE [LARGE SCALE GENOMIC DNA]</scope>
    <source>
        <strain evidence="3 4">CC258</strain>
    </source>
</reference>
<keyword evidence="3" id="KW-0808">Transferase</keyword>
<organism evidence="3 4">
    <name type="scientific">Paenibacillus qinlingensis</name>
    <dbReference type="NCBI Taxonomy" id="1837343"/>
    <lineage>
        <taxon>Bacteria</taxon>
        <taxon>Bacillati</taxon>
        <taxon>Bacillota</taxon>
        <taxon>Bacilli</taxon>
        <taxon>Bacillales</taxon>
        <taxon>Paenibacillaceae</taxon>
        <taxon>Paenibacillus</taxon>
    </lineage>
</organism>
<dbReference type="EMBL" id="JAVDSB010000008">
    <property type="protein sequence ID" value="MDR6552910.1"/>
    <property type="molecule type" value="Genomic_DNA"/>
</dbReference>
<gene>
    <name evidence="3" type="ORF">J2736_004117</name>
</gene>
<feature type="transmembrane region" description="Helical" evidence="1">
    <location>
        <begin position="289"/>
        <end position="308"/>
    </location>
</feature>
<dbReference type="RefSeq" id="WP_310500402.1">
    <property type="nucleotide sequence ID" value="NZ_JAVDSB010000008.1"/>
</dbReference>
<dbReference type="Pfam" id="PF02518">
    <property type="entry name" value="HATPase_c"/>
    <property type="match status" value="1"/>
</dbReference>
<sequence length="590" mass="67178">MHWFSKVTIRNQLIFLASITFVLLILIFSVFYTQNKEIIKQKNTEYTVNMISQLQQDVASYRNSIDKLLMNIAYNPDMQEFMLETDYGNRYELSKKISSVLNNARLMKEGIVDVIVVGNSGSFYSTFGGNEYVTKYQQLFSSSPFISGLKEVNFGSNIKGTKFFIAGLSTFATYDAAHTGTQIGYCYLVIDAKEITALSFPKIGKEEMKFYLLDRDHQVFTSNDTAAIGGNSDFLTAAEALNGQSAILTLNGVRQIVQTEKLPEIGGTIISAIPEKALYSEIRKLRLNVIYLLLTAIFILSVPFILIMNNLIKPIRQITNFILGIRTKQTVIFKQEIKLEGYFEMTILSSKLNTMFNEIDSLTRNLIDANIQLYRVELEKKKAELAFLQSQINPHFLYNTFETIKGIAMIRGVHEIKDMVQDLSRIFRYSIKGTEEVSLQEELDTISAYLRIQKTRFKDRFDIQMDINPRVLTCKVPKMILQPIVENAIIHGLEPLSKKGHLRIMAEIDPHNKLVISVKDNGNGMPEEMSEALLKNAEGKDPFEQHLGLKNVNNRIQFICGDEYGLSFQSQENLGTEVIFHLPLKENEDV</sequence>
<dbReference type="Pfam" id="PF06580">
    <property type="entry name" value="His_kinase"/>
    <property type="match status" value="1"/>
</dbReference>
<dbReference type="Proteomes" id="UP001267290">
    <property type="component" value="Unassembled WGS sequence"/>
</dbReference>
<dbReference type="Gene3D" id="3.30.565.10">
    <property type="entry name" value="Histidine kinase-like ATPase, C-terminal domain"/>
    <property type="match status" value="1"/>
</dbReference>
<keyword evidence="1" id="KW-1133">Transmembrane helix</keyword>
<dbReference type="SUPFAM" id="SSF55874">
    <property type="entry name" value="ATPase domain of HSP90 chaperone/DNA topoisomerase II/histidine kinase"/>
    <property type="match status" value="1"/>
</dbReference>
<feature type="domain" description="Histidine kinase/HSP90-like ATPase" evidence="2">
    <location>
        <begin position="476"/>
        <end position="586"/>
    </location>
</feature>
<evidence type="ECO:0000256" key="1">
    <source>
        <dbReference type="SAM" id="Phobius"/>
    </source>
</evidence>
<keyword evidence="1" id="KW-0472">Membrane</keyword>
<dbReference type="InterPro" id="IPR003594">
    <property type="entry name" value="HATPase_dom"/>
</dbReference>
<dbReference type="GO" id="GO:0004673">
    <property type="term" value="F:protein histidine kinase activity"/>
    <property type="evidence" value="ECO:0007669"/>
    <property type="project" value="UniProtKB-EC"/>
</dbReference>
<dbReference type="InterPro" id="IPR010559">
    <property type="entry name" value="Sig_transdc_His_kin_internal"/>
</dbReference>
<dbReference type="PANTHER" id="PTHR34220">
    <property type="entry name" value="SENSOR HISTIDINE KINASE YPDA"/>
    <property type="match status" value="1"/>
</dbReference>
<dbReference type="SMART" id="SM00387">
    <property type="entry name" value="HATPase_c"/>
    <property type="match status" value="1"/>
</dbReference>
<evidence type="ECO:0000313" key="3">
    <source>
        <dbReference type="EMBL" id="MDR6552910.1"/>
    </source>
</evidence>
<evidence type="ECO:0000259" key="2">
    <source>
        <dbReference type="SMART" id="SM00387"/>
    </source>
</evidence>
<dbReference type="InterPro" id="IPR050640">
    <property type="entry name" value="Bact_2-comp_sensor_kinase"/>
</dbReference>
<accession>A0ABU1NZM0</accession>
<dbReference type="InterPro" id="IPR036890">
    <property type="entry name" value="HATPase_C_sf"/>
</dbReference>
<dbReference type="EC" id="2.7.13.3" evidence="3"/>
<comment type="caution">
    <text evidence="3">The sequence shown here is derived from an EMBL/GenBank/DDBJ whole genome shotgun (WGS) entry which is preliminary data.</text>
</comment>
<dbReference type="Gene3D" id="3.30.450.20">
    <property type="entry name" value="PAS domain"/>
    <property type="match status" value="1"/>
</dbReference>
<dbReference type="PANTHER" id="PTHR34220:SF7">
    <property type="entry name" value="SENSOR HISTIDINE KINASE YPDA"/>
    <property type="match status" value="1"/>
</dbReference>
<proteinExistence type="predicted"/>
<keyword evidence="4" id="KW-1185">Reference proteome</keyword>
<keyword evidence="3" id="KW-0418">Kinase</keyword>
<keyword evidence="1" id="KW-0812">Transmembrane</keyword>
<name>A0ABU1NZM0_9BACL</name>
<feature type="transmembrane region" description="Helical" evidence="1">
    <location>
        <begin position="12"/>
        <end position="32"/>
    </location>
</feature>